<dbReference type="InterPro" id="IPR019271">
    <property type="entry name" value="DUF2284_metal-binding"/>
</dbReference>
<evidence type="ECO:0000259" key="4">
    <source>
        <dbReference type="Pfam" id="PF00891"/>
    </source>
</evidence>
<evidence type="ECO:0000259" key="5">
    <source>
        <dbReference type="Pfam" id="PF08100"/>
    </source>
</evidence>
<dbReference type="CDD" id="cd02440">
    <property type="entry name" value="AdoMet_MTases"/>
    <property type="match status" value="1"/>
</dbReference>
<keyword evidence="1" id="KW-0489">Methyltransferase</keyword>
<proteinExistence type="predicted"/>
<keyword evidence="3" id="KW-0949">S-adenosyl-L-methionine</keyword>
<dbReference type="PANTHER" id="PTHR43712">
    <property type="entry name" value="PUTATIVE (AFU_ORTHOLOGUE AFUA_4G14580)-RELATED"/>
    <property type="match status" value="1"/>
</dbReference>
<dbReference type="Pfam" id="PF00891">
    <property type="entry name" value="Methyltransf_2"/>
    <property type="match status" value="1"/>
</dbReference>
<keyword evidence="2" id="KW-0808">Transferase</keyword>
<feature type="domain" description="O-methyltransferase dimerisation" evidence="5">
    <location>
        <begin position="23"/>
        <end position="97"/>
    </location>
</feature>
<evidence type="ECO:0000313" key="6">
    <source>
        <dbReference type="EMBL" id="MBZ0158270.1"/>
    </source>
</evidence>
<gene>
    <name evidence="6" type="ORF">K8I29_18905</name>
</gene>
<evidence type="ECO:0000313" key="7">
    <source>
        <dbReference type="Proteomes" id="UP000705867"/>
    </source>
</evidence>
<organism evidence="6 7">
    <name type="scientific">Candidatus Nitrobium versatile</name>
    <dbReference type="NCBI Taxonomy" id="2884831"/>
    <lineage>
        <taxon>Bacteria</taxon>
        <taxon>Pseudomonadati</taxon>
        <taxon>Nitrospirota</taxon>
        <taxon>Nitrospiria</taxon>
        <taxon>Nitrospirales</taxon>
        <taxon>Nitrospiraceae</taxon>
        <taxon>Candidatus Nitrobium</taxon>
    </lineage>
</organism>
<dbReference type="GO" id="GO:0008171">
    <property type="term" value="F:O-methyltransferase activity"/>
    <property type="evidence" value="ECO:0007669"/>
    <property type="project" value="InterPro"/>
</dbReference>
<dbReference type="GO" id="GO:0032259">
    <property type="term" value="P:methylation"/>
    <property type="evidence" value="ECO:0007669"/>
    <property type="project" value="UniProtKB-KW"/>
</dbReference>
<dbReference type="Proteomes" id="UP000705867">
    <property type="component" value="Unassembled WGS sequence"/>
</dbReference>
<dbReference type="PANTHER" id="PTHR43712:SF2">
    <property type="entry name" value="O-METHYLTRANSFERASE CICE"/>
    <property type="match status" value="1"/>
</dbReference>
<name>A0A953M3F8_9BACT</name>
<dbReference type="InterPro" id="IPR029063">
    <property type="entry name" value="SAM-dependent_MTases_sf"/>
</dbReference>
<dbReference type="Gene3D" id="3.40.50.150">
    <property type="entry name" value="Vaccinia Virus protein VP39"/>
    <property type="match status" value="1"/>
</dbReference>
<dbReference type="GO" id="GO:0046983">
    <property type="term" value="F:protein dimerization activity"/>
    <property type="evidence" value="ECO:0007669"/>
    <property type="project" value="InterPro"/>
</dbReference>
<protein>
    <submittedName>
        <fullName evidence="6">DUF2284 domain-containing protein</fullName>
    </submittedName>
</protein>
<dbReference type="InterPro" id="IPR001077">
    <property type="entry name" value="COMT_C"/>
</dbReference>
<dbReference type="InterPro" id="IPR036388">
    <property type="entry name" value="WH-like_DNA-bd_sf"/>
</dbReference>
<accession>A0A953M3F8</accession>
<dbReference type="SUPFAM" id="SSF53335">
    <property type="entry name" value="S-adenosyl-L-methionine-dependent methyltransferases"/>
    <property type="match status" value="1"/>
</dbReference>
<evidence type="ECO:0000256" key="3">
    <source>
        <dbReference type="ARBA" id="ARBA00022691"/>
    </source>
</evidence>
<dbReference type="Gene3D" id="1.10.10.10">
    <property type="entry name" value="Winged helix-like DNA-binding domain superfamily/Winged helix DNA-binding domain"/>
    <property type="match status" value="1"/>
</dbReference>
<dbReference type="AlphaFoldDB" id="A0A953M3F8"/>
<dbReference type="SUPFAM" id="SSF46785">
    <property type="entry name" value="Winged helix' DNA-binding domain"/>
    <property type="match status" value="1"/>
</dbReference>
<dbReference type="InterPro" id="IPR016461">
    <property type="entry name" value="COMT-like"/>
</dbReference>
<reference evidence="6" key="2">
    <citation type="submission" date="2021-08" db="EMBL/GenBank/DDBJ databases">
        <authorList>
            <person name="Dalcin Martins P."/>
        </authorList>
    </citation>
    <scope>NUCLEOTIDE SEQUENCE</scope>
    <source>
        <strain evidence="6">MAG_39</strain>
    </source>
</reference>
<reference evidence="6" key="1">
    <citation type="journal article" date="2021" name="bioRxiv">
        <title>Unraveling nitrogen, sulfur and carbon metabolic pathways and microbial community transcriptional responses to substrate deprivation and toxicity stresses in a bioreactor mimicking anoxic brackish coastal sediment conditions.</title>
        <authorList>
            <person name="Martins P.D."/>
            <person name="Echeveste M.J."/>
            <person name="Arshad A."/>
            <person name="Kurth J."/>
            <person name="Ouboter H."/>
            <person name="Jetten M.S.M."/>
            <person name="Welte C.U."/>
        </authorList>
    </citation>
    <scope>NUCLEOTIDE SEQUENCE</scope>
    <source>
        <strain evidence="6">MAG_39</strain>
    </source>
</reference>
<dbReference type="InterPro" id="IPR036390">
    <property type="entry name" value="WH_DNA-bd_sf"/>
</dbReference>
<dbReference type="PROSITE" id="PS51683">
    <property type="entry name" value="SAM_OMT_II"/>
    <property type="match status" value="1"/>
</dbReference>
<dbReference type="EMBL" id="JAIOIV010000147">
    <property type="protein sequence ID" value="MBZ0158270.1"/>
    <property type="molecule type" value="Genomic_DNA"/>
</dbReference>
<sequence>MQRNKLSFLNHDPQGDGPQYLEDLATGYWFSQALFTAVESGIFPLLETGGKTAAEIASALGCMPQSLPRFLHALCALGLLHNDGGLYFTTRLSSEYLIPGKQDYQGESILWRRDLIPHWTGLGKCLKEGGRVDCKPDGEDPADRAERIRKYIRAMDCVARVKTREILPLFGGALPGGEMLDVGAGSGAVAAGFLEGTPSLRATLMDIPEVLEFTGELMRERGLEERVTLCPANILEEWPVEKGRFSLVLLSNIIHAYSEQELPALLARAAECLEPEGIMVIHDLFFEHYPEKAALFDLNMFINTYNGRIFSLKAVGEELVRQGLCLLDPVALGTDTALLIAARETESLARVRVRPEDRLIAKVRELGFQVQPLSVESIPVPGWAHLRCRFGCDRYGSPHCPPHSPTPQETRELLGGYTHALLLEGEPPTKDFQRKVLQAERDAFVAGFHKAFALWAGPCSLCDTCATEGPCRNTRDSRPSMEGAGIDVFETVRRAGFALRTLGKKDDFIKYYALLLLE</sequence>
<evidence type="ECO:0000256" key="1">
    <source>
        <dbReference type="ARBA" id="ARBA00022603"/>
    </source>
</evidence>
<feature type="domain" description="O-methyltransferase C-terminal" evidence="4">
    <location>
        <begin position="146"/>
        <end position="308"/>
    </location>
</feature>
<evidence type="ECO:0000256" key="2">
    <source>
        <dbReference type="ARBA" id="ARBA00022679"/>
    </source>
</evidence>
<dbReference type="Pfam" id="PF08100">
    <property type="entry name" value="Dimerisation"/>
    <property type="match status" value="1"/>
</dbReference>
<comment type="caution">
    <text evidence="6">The sequence shown here is derived from an EMBL/GenBank/DDBJ whole genome shotgun (WGS) entry which is preliminary data.</text>
</comment>
<dbReference type="Pfam" id="PF10050">
    <property type="entry name" value="DUF2284"/>
    <property type="match status" value="1"/>
</dbReference>
<dbReference type="InterPro" id="IPR012967">
    <property type="entry name" value="COMT_dimerisation"/>
</dbReference>